<dbReference type="PANTHER" id="PTHR33495">
    <property type="entry name" value="ANTI-SIGMA FACTOR ANTAGONIST TM_1081-RELATED-RELATED"/>
    <property type="match status" value="1"/>
</dbReference>
<dbReference type="CDD" id="cd07043">
    <property type="entry name" value="STAS_anti-anti-sigma_factors"/>
    <property type="match status" value="1"/>
</dbReference>
<evidence type="ECO:0000259" key="3">
    <source>
        <dbReference type="PROSITE" id="PS50801"/>
    </source>
</evidence>
<comment type="similarity">
    <text evidence="1 2">Belongs to the anti-sigma-factor antagonist family.</text>
</comment>
<dbReference type="Proteomes" id="UP001225356">
    <property type="component" value="Unassembled WGS sequence"/>
</dbReference>
<accession>A0ABT9QHP6</accession>
<dbReference type="PROSITE" id="PS50801">
    <property type="entry name" value="STAS"/>
    <property type="match status" value="1"/>
</dbReference>
<dbReference type="EMBL" id="JAUSQU010000001">
    <property type="protein sequence ID" value="MDP9846282.1"/>
    <property type="molecule type" value="Genomic_DNA"/>
</dbReference>
<dbReference type="InterPro" id="IPR003658">
    <property type="entry name" value="Anti-sigma_ant"/>
</dbReference>
<evidence type="ECO:0000313" key="5">
    <source>
        <dbReference type="Proteomes" id="UP001225356"/>
    </source>
</evidence>
<comment type="caution">
    <text evidence="4">The sequence shown here is derived from an EMBL/GenBank/DDBJ whole genome shotgun (WGS) entry which is preliminary data.</text>
</comment>
<dbReference type="Gene3D" id="3.30.750.24">
    <property type="entry name" value="STAS domain"/>
    <property type="match status" value="1"/>
</dbReference>
<evidence type="ECO:0000313" key="4">
    <source>
        <dbReference type="EMBL" id="MDP9846282.1"/>
    </source>
</evidence>
<reference evidence="4 5" key="1">
    <citation type="submission" date="2023-07" db="EMBL/GenBank/DDBJ databases">
        <title>Sequencing the genomes of 1000 actinobacteria strains.</title>
        <authorList>
            <person name="Klenk H.-P."/>
        </authorList>
    </citation>
    <scope>NUCLEOTIDE SEQUENCE [LARGE SCALE GENOMIC DNA]</scope>
    <source>
        <strain evidence="4 5">DSM 46740</strain>
    </source>
</reference>
<evidence type="ECO:0000256" key="2">
    <source>
        <dbReference type="RuleBase" id="RU003749"/>
    </source>
</evidence>
<organism evidence="4 5">
    <name type="scientific">Streptosporangium lutulentum</name>
    <dbReference type="NCBI Taxonomy" id="1461250"/>
    <lineage>
        <taxon>Bacteria</taxon>
        <taxon>Bacillati</taxon>
        <taxon>Actinomycetota</taxon>
        <taxon>Actinomycetes</taxon>
        <taxon>Streptosporangiales</taxon>
        <taxon>Streptosporangiaceae</taxon>
        <taxon>Streptosporangium</taxon>
    </lineage>
</organism>
<dbReference type="Pfam" id="PF01740">
    <property type="entry name" value="STAS"/>
    <property type="match status" value="1"/>
</dbReference>
<dbReference type="SUPFAM" id="SSF52091">
    <property type="entry name" value="SpoIIaa-like"/>
    <property type="match status" value="1"/>
</dbReference>
<feature type="domain" description="STAS" evidence="3">
    <location>
        <begin position="10"/>
        <end position="118"/>
    </location>
</feature>
<dbReference type="RefSeq" id="WP_307562637.1">
    <property type="nucleotide sequence ID" value="NZ_JAUSQU010000001.1"/>
</dbReference>
<keyword evidence="5" id="KW-1185">Reference proteome</keyword>
<dbReference type="NCBIfam" id="TIGR00377">
    <property type="entry name" value="ant_ant_sig"/>
    <property type="match status" value="1"/>
</dbReference>
<dbReference type="PANTHER" id="PTHR33495:SF2">
    <property type="entry name" value="ANTI-SIGMA FACTOR ANTAGONIST TM_1081-RELATED"/>
    <property type="match status" value="1"/>
</dbReference>
<dbReference type="InterPro" id="IPR036513">
    <property type="entry name" value="STAS_dom_sf"/>
</dbReference>
<protein>
    <recommendedName>
        <fullName evidence="2">Anti-sigma factor antagonist</fullName>
    </recommendedName>
</protein>
<gene>
    <name evidence="4" type="ORF">J2853_005493</name>
</gene>
<sequence>MTVRSSAASLTLSHRHLPGTSLITVGGELDLATGGRLAAYIDRVRRPGDHLVFDLTELSFLDCSGLRVLISSARQAAADDAGVRLAGVRGIPARLLEIVRIHALLPVYNTVERALAAVLTVAWTG</sequence>
<dbReference type="InterPro" id="IPR002645">
    <property type="entry name" value="STAS_dom"/>
</dbReference>
<proteinExistence type="inferred from homology"/>
<name>A0ABT9QHP6_9ACTN</name>
<evidence type="ECO:0000256" key="1">
    <source>
        <dbReference type="ARBA" id="ARBA00009013"/>
    </source>
</evidence>